<gene>
    <name evidence="2" type="ORF">LRP29_20305</name>
</gene>
<evidence type="ECO:0008006" key="4">
    <source>
        <dbReference type="Google" id="ProtNLM"/>
    </source>
</evidence>
<name>A0AB38T5A1_9HYPH</name>
<reference evidence="2 3" key="1">
    <citation type="journal article" date="2022" name="Microbiol. Resour. Announc.">
        <title>Complete Genome Sequence of Mesorhizobium ciceri Strain R30, a Rhizobium Used as a Commercial Inoculant for Chickpea in Argentina.</title>
        <authorList>
            <person name="Foresto E."/>
            <person name="Revale S."/>
            <person name="Primo E."/>
            <person name="Nievas F."/>
            <person name="Carezzano E."/>
            <person name="Puente M."/>
            <person name="Alzari P."/>
            <person name="Mart M."/>
            <person name="Ben-Assaya M."/>
            <person name="Mornico D."/>
            <person name="Santoro M."/>
            <person name="Mart F."/>
            <person name="Giordano W."/>
            <person name="Bogino P."/>
        </authorList>
    </citation>
    <scope>NUCLEOTIDE SEQUENCE [LARGE SCALE GENOMIC DNA]</scope>
    <source>
        <strain evidence="2 3">R30</strain>
    </source>
</reference>
<dbReference type="RefSeq" id="WP_024505508.1">
    <property type="nucleotide sequence ID" value="NZ_CP088147.1"/>
</dbReference>
<organism evidence="2 3">
    <name type="scientific">Mesorhizobium ciceri</name>
    <dbReference type="NCBI Taxonomy" id="39645"/>
    <lineage>
        <taxon>Bacteria</taxon>
        <taxon>Pseudomonadati</taxon>
        <taxon>Pseudomonadota</taxon>
        <taxon>Alphaproteobacteria</taxon>
        <taxon>Hyphomicrobiales</taxon>
        <taxon>Phyllobacteriaceae</taxon>
        <taxon>Mesorhizobium</taxon>
    </lineage>
</organism>
<dbReference type="Proteomes" id="UP001060070">
    <property type="component" value="Chromosome"/>
</dbReference>
<proteinExistence type="predicted"/>
<dbReference type="EMBL" id="CP088147">
    <property type="protein sequence ID" value="UTU49829.1"/>
    <property type="molecule type" value="Genomic_DNA"/>
</dbReference>
<feature type="compositionally biased region" description="Acidic residues" evidence="1">
    <location>
        <begin position="87"/>
        <end position="101"/>
    </location>
</feature>
<protein>
    <recommendedName>
        <fullName evidence="4">Transposase</fullName>
    </recommendedName>
</protein>
<feature type="region of interest" description="Disordered" evidence="1">
    <location>
        <begin position="77"/>
        <end position="102"/>
    </location>
</feature>
<evidence type="ECO:0000313" key="2">
    <source>
        <dbReference type="EMBL" id="UTU49829.1"/>
    </source>
</evidence>
<evidence type="ECO:0000313" key="3">
    <source>
        <dbReference type="Proteomes" id="UP001060070"/>
    </source>
</evidence>
<sequence length="131" mass="14404">MTAHTPILQPLGMPKGMDPRIWRQSVETRLNDLLDRAMALITALDMMEVDCDLEDTADDEPSLGWGHRAGQSFLSATAPNLPPGDVLDLELDNCDDEEGGDLEGYCPGDYGEVIMWPDDLESQETLVRSGL</sequence>
<keyword evidence="3" id="KW-1185">Reference proteome</keyword>
<dbReference type="AlphaFoldDB" id="A0AB38T5A1"/>
<evidence type="ECO:0000256" key="1">
    <source>
        <dbReference type="SAM" id="MobiDB-lite"/>
    </source>
</evidence>
<accession>A0AB38T5A1</accession>